<organism evidence="2">
    <name type="scientific">Proteinivorax hydrogeniformans</name>
    <dbReference type="NCBI Taxonomy" id="1826727"/>
    <lineage>
        <taxon>Bacteria</taxon>
        <taxon>Bacillati</taxon>
        <taxon>Bacillota</taxon>
        <taxon>Clostridia</taxon>
        <taxon>Eubacteriales</taxon>
        <taxon>Proteinivoracaceae</taxon>
        <taxon>Proteinivorax</taxon>
    </lineage>
</organism>
<reference evidence="2" key="2">
    <citation type="submission" date="2024-06" db="EMBL/GenBank/DDBJ databases">
        <authorList>
            <person name="Petrova K.O."/>
            <person name="Toshchakov S.V."/>
            <person name="Boltjanskaja Y.V."/>
            <person name="Kevbrin V.V."/>
        </authorList>
    </citation>
    <scope>NUCLEOTIDE SEQUENCE</scope>
    <source>
        <strain evidence="2">Z-710</strain>
    </source>
</reference>
<feature type="domain" description="GIY-YIG" evidence="1">
    <location>
        <begin position="186"/>
        <end position="272"/>
    </location>
</feature>
<name>A0AAU8HUJ9_9FIRM</name>
<gene>
    <name evidence="2" type="ORF">PRVXH_000339</name>
</gene>
<dbReference type="InterPro" id="IPR035901">
    <property type="entry name" value="GIY-YIG_endonuc_sf"/>
</dbReference>
<dbReference type="RefSeq" id="WP_353893588.1">
    <property type="nucleotide sequence ID" value="NZ_CP159485.1"/>
</dbReference>
<dbReference type="CDD" id="cd10446">
    <property type="entry name" value="GIY-YIG_unchar_1"/>
    <property type="match status" value="1"/>
</dbReference>
<proteinExistence type="predicted"/>
<dbReference type="SUPFAM" id="SSF82771">
    <property type="entry name" value="GIY-YIG endonuclease"/>
    <property type="match status" value="1"/>
</dbReference>
<dbReference type="Pfam" id="PF01541">
    <property type="entry name" value="GIY-YIG"/>
    <property type="match status" value="1"/>
</dbReference>
<evidence type="ECO:0000313" key="2">
    <source>
        <dbReference type="EMBL" id="XCI29039.1"/>
    </source>
</evidence>
<reference evidence="2" key="1">
    <citation type="journal article" date="2018" name="Antonie Van Leeuwenhoek">
        <title>Proteinivorax hydrogeniformans sp. nov., an anaerobic, haloalkaliphilic bacterium fermenting proteinaceous compounds with high hydrogen production.</title>
        <authorList>
            <person name="Boltyanskaya Y."/>
            <person name="Detkova E."/>
            <person name="Pimenov N."/>
            <person name="Kevbrin V."/>
        </authorList>
    </citation>
    <scope>NUCLEOTIDE SEQUENCE</scope>
    <source>
        <strain evidence="2">Z-710</strain>
    </source>
</reference>
<dbReference type="EMBL" id="CP159485">
    <property type="protein sequence ID" value="XCI29039.1"/>
    <property type="molecule type" value="Genomic_DNA"/>
</dbReference>
<evidence type="ECO:0000259" key="1">
    <source>
        <dbReference type="Pfam" id="PF01541"/>
    </source>
</evidence>
<accession>A0AAU8HUJ9</accession>
<dbReference type="InterPro" id="IPR000305">
    <property type="entry name" value="GIY-YIG_endonuc"/>
</dbReference>
<dbReference type="Gene3D" id="3.40.1440.10">
    <property type="entry name" value="GIY-YIG endonuclease"/>
    <property type="match status" value="1"/>
</dbReference>
<protein>
    <submittedName>
        <fullName evidence="2">GIY-YIG nuclease family protein</fullName>
    </submittedName>
</protein>
<sequence length="280" mass="32585">MQLADILKLKGFNHKKIKVIRHTTNRKEIKVLVDLGEFELYQSYQKTEVFKDAEYIISFRATEGRKAVLQGVYKVNKVQQVMNLPDILHPIIDLENWGPGPYFHYDLIRENSLADLEERLVIDWGGSTVTWCQKRLDKDIIEILPEGYAKTFLGYENVLLDFDELEKIVMHPDVNKQWKMMLSNVYGVYLILDTTTGQQYIGSAYGKEGLWGRWSNYIQSKHGGNKILIELLKDDPLRYKKFRFSILNVVPNSSLKEEVIHLEQITKEKLGTRVFGLNSN</sequence>
<dbReference type="AlphaFoldDB" id="A0AAU8HUJ9"/>